<name>A0AAN7AEZ4_9PEZI</name>
<evidence type="ECO:0000313" key="2">
    <source>
        <dbReference type="EMBL" id="KAK4184748.1"/>
    </source>
</evidence>
<keyword evidence="1" id="KW-0732">Signal</keyword>
<gene>
    <name evidence="2" type="ORF">QBC35DRAFT_351719</name>
</gene>
<organism evidence="2 3">
    <name type="scientific">Podospora australis</name>
    <dbReference type="NCBI Taxonomy" id="1536484"/>
    <lineage>
        <taxon>Eukaryota</taxon>
        <taxon>Fungi</taxon>
        <taxon>Dikarya</taxon>
        <taxon>Ascomycota</taxon>
        <taxon>Pezizomycotina</taxon>
        <taxon>Sordariomycetes</taxon>
        <taxon>Sordariomycetidae</taxon>
        <taxon>Sordariales</taxon>
        <taxon>Podosporaceae</taxon>
        <taxon>Podospora</taxon>
    </lineage>
</organism>
<feature type="non-terminal residue" evidence="2">
    <location>
        <position position="142"/>
    </location>
</feature>
<dbReference type="Proteomes" id="UP001302126">
    <property type="component" value="Unassembled WGS sequence"/>
</dbReference>
<evidence type="ECO:0000256" key="1">
    <source>
        <dbReference type="SAM" id="SignalP"/>
    </source>
</evidence>
<proteinExistence type="predicted"/>
<reference evidence="2" key="2">
    <citation type="submission" date="2023-05" db="EMBL/GenBank/DDBJ databases">
        <authorList>
            <consortium name="Lawrence Berkeley National Laboratory"/>
            <person name="Steindorff A."/>
            <person name="Hensen N."/>
            <person name="Bonometti L."/>
            <person name="Westerberg I."/>
            <person name="Brannstrom I.O."/>
            <person name="Guillou S."/>
            <person name="Cros-Aarteil S."/>
            <person name="Calhoun S."/>
            <person name="Haridas S."/>
            <person name="Kuo A."/>
            <person name="Mondo S."/>
            <person name="Pangilinan J."/>
            <person name="Riley R."/>
            <person name="Labutti K."/>
            <person name="Andreopoulos B."/>
            <person name="Lipzen A."/>
            <person name="Chen C."/>
            <person name="Yanf M."/>
            <person name="Daum C."/>
            <person name="Ng V."/>
            <person name="Clum A."/>
            <person name="Ohm R."/>
            <person name="Martin F."/>
            <person name="Silar P."/>
            <person name="Natvig D."/>
            <person name="Lalanne C."/>
            <person name="Gautier V."/>
            <person name="Ament-Velasquez S.L."/>
            <person name="Kruys A."/>
            <person name="Hutchinson M.I."/>
            <person name="Powell A.J."/>
            <person name="Barry K."/>
            <person name="Miller A.N."/>
            <person name="Grigoriev I.V."/>
            <person name="Debuchy R."/>
            <person name="Gladieux P."/>
            <person name="Thoren M.H."/>
            <person name="Johannesson H."/>
        </authorList>
    </citation>
    <scope>NUCLEOTIDE SEQUENCE</scope>
    <source>
        <strain evidence="2">PSN309</strain>
    </source>
</reference>
<protein>
    <recommendedName>
        <fullName evidence="4">Ecp2 effector protein domain-containing protein</fullName>
    </recommendedName>
</protein>
<feature type="chain" id="PRO_5042898528" description="Ecp2 effector protein domain-containing protein" evidence="1">
    <location>
        <begin position="23"/>
        <end position="142"/>
    </location>
</feature>
<sequence>PTLKMLAKSVLLALFGALTVSGFVVPEGTADGLYLTTLDATGNTVLTPLDDKNLTSRDLTSLDIRSEVPASALEIDSAKFVKRQRSGCGTRYNLNHGDCDLAYNRLKATCGGGIVVGRNSAISAVAGSVVTYMCTYSNRDGV</sequence>
<evidence type="ECO:0000313" key="3">
    <source>
        <dbReference type="Proteomes" id="UP001302126"/>
    </source>
</evidence>
<dbReference type="EMBL" id="MU864475">
    <property type="protein sequence ID" value="KAK4184748.1"/>
    <property type="molecule type" value="Genomic_DNA"/>
</dbReference>
<dbReference type="AlphaFoldDB" id="A0AAN7AEZ4"/>
<reference evidence="2" key="1">
    <citation type="journal article" date="2023" name="Mol. Phylogenet. Evol.">
        <title>Genome-scale phylogeny and comparative genomics of the fungal order Sordariales.</title>
        <authorList>
            <person name="Hensen N."/>
            <person name="Bonometti L."/>
            <person name="Westerberg I."/>
            <person name="Brannstrom I.O."/>
            <person name="Guillou S."/>
            <person name="Cros-Aarteil S."/>
            <person name="Calhoun S."/>
            <person name="Haridas S."/>
            <person name="Kuo A."/>
            <person name="Mondo S."/>
            <person name="Pangilinan J."/>
            <person name="Riley R."/>
            <person name="LaButti K."/>
            <person name="Andreopoulos B."/>
            <person name="Lipzen A."/>
            <person name="Chen C."/>
            <person name="Yan M."/>
            <person name="Daum C."/>
            <person name="Ng V."/>
            <person name="Clum A."/>
            <person name="Steindorff A."/>
            <person name="Ohm R.A."/>
            <person name="Martin F."/>
            <person name="Silar P."/>
            <person name="Natvig D.O."/>
            <person name="Lalanne C."/>
            <person name="Gautier V."/>
            <person name="Ament-Velasquez S.L."/>
            <person name="Kruys A."/>
            <person name="Hutchinson M.I."/>
            <person name="Powell A.J."/>
            <person name="Barry K."/>
            <person name="Miller A.N."/>
            <person name="Grigoriev I.V."/>
            <person name="Debuchy R."/>
            <person name="Gladieux P."/>
            <person name="Hiltunen Thoren M."/>
            <person name="Johannesson H."/>
        </authorList>
    </citation>
    <scope>NUCLEOTIDE SEQUENCE</scope>
    <source>
        <strain evidence="2">PSN309</strain>
    </source>
</reference>
<keyword evidence="3" id="KW-1185">Reference proteome</keyword>
<comment type="caution">
    <text evidence="2">The sequence shown here is derived from an EMBL/GenBank/DDBJ whole genome shotgun (WGS) entry which is preliminary data.</text>
</comment>
<evidence type="ECO:0008006" key="4">
    <source>
        <dbReference type="Google" id="ProtNLM"/>
    </source>
</evidence>
<accession>A0AAN7AEZ4</accession>
<feature type="non-terminal residue" evidence="2">
    <location>
        <position position="1"/>
    </location>
</feature>
<feature type="signal peptide" evidence="1">
    <location>
        <begin position="1"/>
        <end position="22"/>
    </location>
</feature>